<gene>
    <name evidence="6 7" type="primary">secB</name>
    <name evidence="7" type="ORF">BN1209_0384</name>
</gene>
<dbReference type="GO" id="GO:0051262">
    <property type="term" value="P:protein tetramerization"/>
    <property type="evidence" value="ECO:0007669"/>
    <property type="project" value="InterPro"/>
</dbReference>
<sequence>MATKDTAAEQTTENQALEQNQAPGFGIEKLYVKDLSLELPNAPQIFTERDAPQIGIEISNTASKLEDGIYEVVLTITVTSKIGDKTAFLIEVAQAGIFQVRNVPEENLEIIFSITCPNILFPYAREVVSDASVRAGFPPVVLSPINFEALYAQQKQQQAQDDAAKTTH</sequence>
<keyword evidence="5 6" id="KW-0143">Chaperone</keyword>
<dbReference type="HAMAP" id="MF_00821">
    <property type="entry name" value="SecB"/>
    <property type="match status" value="1"/>
</dbReference>
<dbReference type="GO" id="GO:0006457">
    <property type="term" value="P:protein folding"/>
    <property type="evidence" value="ECO:0007669"/>
    <property type="project" value="UniProtKB-UniRule"/>
</dbReference>
<dbReference type="Gene3D" id="3.10.420.10">
    <property type="entry name" value="SecB-like"/>
    <property type="match status" value="1"/>
</dbReference>
<dbReference type="SUPFAM" id="SSF54611">
    <property type="entry name" value="SecB-like"/>
    <property type="match status" value="1"/>
</dbReference>
<comment type="similarity">
    <text evidence="1 6">Belongs to the SecB family.</text>
</comment>
<keyword evidence="2 6" id="KW-0813">Transport</keyword>
<dbReference type="Proteomes" id="UP000056322">
    <property type="component" value="Chromosome 1"/>
</dbReference>
<dbReference type="PRINTS" id="PR01594">
    <property type="entry name" value="SECBCHAPRONE"/>
</dbReference>
<reference evidence="8" key="1">
    <citation type="submission" date="2014-12" db="EMBL/GenBank/DDBJ databases">
        <authorList>
            <person name="Salcher M.M."/>
        </authorList>
    </citation>
    <scope>NUCLEOTIDE SEQUENCE [LARGE SCALE GENOMIC DNA]</scope>
    <source>
        <strain evidence="8">MMS-10A-171</strain>
    </source>
</reference>
<dbReference type="EMBL" id="LN794158">
    <property type="protein sequence ID" value="CEN55434.1"/>
    <property type="molecule type" value="Genomic_DNA"/>
</dbReference>
<evidence type="ECO:0000256" key="2">
    <source>
        <dbReference type="ARBA" id="ARBA00022448"/>
    </source>
</evidence>
<comment type="function">
    <text evidence="6">One of the proteins required for the normal export of preproteins out of the cell cytoplasm. It is a molecular chaperone that binds to a subset of precursor proteins, maintaining them in a translocation-competent state. It also specifically binds to its receptor SecA.</text>
</comment>
<dbReference type="NCBIfam" id="NF004392">
    <property type="entry name" value="PRK05751.1-3"/>
    <property type="match status" value="1"/>
</dbReference>
<dbReference type="STRING" id="1581680.BN1209_0384"/>
<evidence type="ECO:0000313" key="7">
    <source>
        <dbReference type="EMBL" id="CEN55434.1"/>
    </source>
</evidence>
<dbReference type="InterPro" id="IPR035958">
    <property type="entry name" value="SecB-like_sf"/>
</dbReference>
<keyword evidence="4 6" id="KW-0811">Translocation</keyword>
<accession>A0A0B7ISW6</accession>
<dbReference type="GO" id="GO:0005737">
    <property type="term" value="C:cytoplasm"/>
    <property type="evidence" value="ECO:0007669"/>
    <property type="project" value="UniProtKB-SubCell"/>
</dbReference>
<dbReference type="Pfam" id="PF02556">
    <property type="entry name" value="SecB"/>
    <property type="match status" value="1"/>
</dbReference>
<evidence type="ECO:0000256" key="1">
    <source>
        <dbReference type="ARBA" id="ARBA00009990"/>
    </source>
</evidence>
<dbReference type="NCBIfam" id="TIGR00809">
    <property type="entry name" value="secB"/>
    <property type="match status" value="1"/>
</dbReference>
<dbReference type="PANTHER" id="PTHR36918">
    <property type="match status" value="1"/>
</dbReference>
<dbReference type="GO" id="GO:0015031">
    <property type="term" value="P:protein transport"/>
    <property type="evidence" value="ECO:0007669"/>
    <property type="project" value="UniProtKB-UniRule"/>
</dbReference>
<comment type="subcellular location">
    <subcellularLocation>
        <location evidence="6">Cytoplasm</location>
    </subcellularLocation>
</comment>
<proteinExistence type="inferred from homology"/>
<comment type="subunit">
    <text evidence="6">Homotetramer, a dimer of dimers. One homotetramer interacts with 1 SecA dimer.</text>
</comment>
<evidence type="ECO:0000256" key="6">
    <source>
        <dbReference type="HAMAP-Rule" id="MF_00821"/>
    </source>
</evidence>
<dbReference type="NCBIfam" id="NF004394">
    <property type="entry name" value="PRK05751.1-5"/>
    <property type="match status" value="1"/>
</dbReference>
<dbReference type="AlphaFoldDB" id="A0A0B7ISW6"/>
<organism evidence="7 8">
    <name type="scientific">Candidatus Methylopumilus turicensis</name>
    <dbReference type="NCBI Taxonomy" id="1581680"/>
    <lineage>
        <taxon>Bacteria</taxon>
        <taxon>Pseudomonadati</taxon>
        <taxon>Pseudomonadota</taxon>
        <taxon>Betaproteobacteria</taxon>
        <taxon>Nitrosomonadales</taxon>
        <taxon>Methylophilaceae</taxon>
        <taxon>Candidatus Methylopumilus</taxon>
    </lineage>
</organism>
<evidence type="ECO:0000256" key="4">
    <source>
        <dbReference type="ARBA" id="ARBA00023010"/>
    </source>
</evidence>
<dbReference type="InterPro" id="IPR003708">
    <property type="entry name" value="SecB"/>
</dbReference>
<dbReference type="GO" id="GO:0051082">
    <property type="term" value="F:unfolded protein binding"/>
    <property type="evidence" value="ECO:0007669"/>
    <property type="project" value="InterPro"/>
</dbReference>
<name>A0A0B7ISW6_9PROT</name>
<protein>
    <recommendedName>
        <fullName evidence="6">Protein-export protein SecB</fullName>
    </recommendedName>
</protein>
<dbReference type="HOGENOM" id="CLU_111574_1_0_4"/>
<keyword evidence="3 6" id="KW-0653">Protein transport</keyword>
<evidence type="ECO:0000256" key="5">
    <source>
        <dbReference type="ARBA" id="ARBA00023186"/>
    </source>
</evidence>
<dbReference type="RefSeq" id="WP_045750706.1">
    <property type="nucleotide sequence ID" value="NZ_LN794158.1"/>
</dbReference>
<evidence type="ECO:0000256" key="3">
    <source>
        <dbReference type="ARBA" id="ARBA00022927"/>
    </source>
</evidence>
<dbReference type="NCBIfam" id="NF004393">
    <property type="entry name" value="PRK05751.1-4"/>
    <property type="match status" value="1"/>
</dbReference>
<evidence type="ECO:0000313" key="8">
    <source>
        <dbReference type="Proteomes" id="UP000056322"/>
    </source>
</evidence>
<dbReference type="KEGG" id="mbac:BN1209_0384"/>
<keyword evidence="8" id="KW-1185">Reference proteome</keyword>
<dbReference type="PANTHER" id="PTHR36918:SF1">
    <property type="entry name" value="PROTEIN-EXPORT PROTEIN SECB"/>
    <property type="match status" value="1"/>
</dbReference>
<keyword evidence="6" id="KW-0963">Cytoplasm</keyword>
<dbReference type="OrthoDB" id="9795145at2"/>